<dbReference type="PANTHER" id="PTHR23518">
    <property type="entry name" value="C-METHYLTRANSFERASE"/>
    <property type="match status" value="1"/>
</dbReference>
<dbReference type="GO" id="GO:0022857">
    <property type="term" value="F:transmembrane transporter activity"/>
    <property type="evidence" value="ECO:0007669"/>
    <property type="project" value="InterPro"/>
</dbReference>
<keyword evidence="1" id="KW-0812">Transmembrane</keyword>
<feature type="transmembrane region" description="Helical" evidence="1">
    <location>
        <begin position="156"/>
        <end position="178"/>
    </location>
</feature>
<accession>A0A0D6JQ99</accession>
<evidence type="ECO:0000256" key="1">
    <source>
        <dbReference type="SAM" id="Phobius"/>
    </source>
</evidence>
<keyword evidence="1" id="KW-1133">Transmembrane helix</keyword>
<name>A0A0D6JQ99_9EURY</name>
<keyword evidence="4" id="KW-1185">Reference proteome</keyword>
<dbReference type="InterPro" id="IPR020846">
    <property type="entry name" value="MFS_dom"/>
</dbReference>
<dbReference type="EMBL" id="CSTE01000002">
    <property type="protein sequence ID" value="CQR49798.1"/>
    <property type="molecule type" value="Genomic_DNA"/>
</dbReference>
<proteinExistence type="predicted"/>
<evidence type="ECO:0000259" key="2">
    <source>
        <dbReference type="PROSITE" id="PS50850"/>
    </source>
</evidence>
<evidence type="ECO:0000313" key="4">
    <source>
        <dbReference type="Proteomes" id="UP000198902"/>
    </source>
</evidence>
<protein>
    <submittedName>
        <fullName evidence="3">Major Facilitator Superfamily protein</fullName>
    </submittedName>
</protein>
<sequence>MSLVLNDKVHCRYLTGFYLADGDRRFRNFFSPVDRTQPMDRTRLRFWTLYLTRFAGGFGFITLVTLLPKYINELDPSAVVVPEFALGGLALGGFSLSRGFVIGMFTTGFTLAQTVAVVPLSWAGDRYDKRLVLAGTVGLGAVVYAAFPLVDSSLSFIVARAAQGVAVTGAGLMSLALVGELAREGTRANHIGKANAARFAASILGSISAGILYDLFGFTPIFIVITILLTIAVVAIWVFLPPDETRVHGFPFTDLALNERILTMATFRVQYAVAVTLVRTWVPIYAGVSAASGGLEYGGIAVAATVVAEKFTNMLCQPYTGRVSDGYGRARFVFVGGGLYGLIALAVPFSPAVGEALALPATFPLLGPLSPAFLPLVGLAGLLGVADSLREPASMALFADEGSGGAGVASSFGIRELLWRPGSVVAPLLGGYLMAEIGMEWVFFVGGAAAITGVLAFLAALTWTHGTDALTAW</sequence>
<dbReference type="InterPro" id="IPR011701">
    <property type="entry name" value="MFS"/>
</dbReference>
<feature type="transmembrane region" description="Helical" evidence="1">
    <location>
        <begin position="131"/>
        <end position="150"/>
    </location>
</feature>
<evidence type="ECO:0000313" key="3">
    <source>
        <dbReference type="EMBL" id="CQR49798.1"/>
    </source>
</evidence>
<dbReference type="Pfam" id="PF07690">
    <property type="entry name" value="MFS_1"/>
    <property type="match status" value="1"/>
</dbReference>
<dbReference type="PANTHER" id="PTHR23518:SF2">
    <property type="entry name" value="MAJOR FACILITATOR SUPERFAMILY TRANSPORTER"/>
    <property type="match status" value="1"/>
</dbReference>
<keyword evidence="1" id="KW-0472">Membrane</keyword>
<organism evidence="3 4">
    <name type="scientific">Haloferax massiliensis</name>
    <dbReference type="NCBI Taxonomy" id="1476858"/>
    <lineage>
        <taxon>Archaea</taxon>
        <taxon>Methanobacteriati</taxon>
        <taxon>Methanobacteriota</taxon>
        <taxon>Stenosarchaea group</taxon>
        <taxon>Halobacteria</taxon>
        <taxon>Halobacteriales</taxon>
        <taxon>Haloferacaceae</taxon>
        <taxon>Haloferax</taxon>
    </lineage>
</organism>
<dbReference type="InterPro" id="IPR036259">
    <property type="entry name" value="MFS_trans_sf"/>
</dbReference>
<feature type="transmembrane region" description="Helical" evidence="1">
    <location>
        <begin position="441"/>
        <end position="463"/>
    </location>
</feature>
<feature type="transmembrane region" description="Helical" evidence="1">
    <location>
        <begin position="222"/>
        <end position="240"/>
    </location>
</feature>
<dbReference type="PROSITE" id="PS50850">
    <property type="entry name" value="MFS"/>
    <property type="match status" value="1"/>
</dbReference>
<gene>
    <name evidence="3" type="ORF">BN996_01273</name>
</gene>
<feature type="transmembrane region" description="Helical" evidence="1">
    <location>
        <begin position="332"/>
        <end position="353"/>
    </location>
</feature>
<feature type="transmembrane region" description="Helical" evidence="1">
    <location>
        <begin position="102"/>
        <end position="124"/>
    </location>
</feature>
<feature type="transmembrane region" description="Helical" evidence="1">
    <location>
        <begin position="365"/>
        <end position="386"/>
    </location>
</feature>
<feature type="transmembrane region" description="Helical" evidence="1">
    <location>
        <begin position="199"/>
        <end position="216"/>
    </location>
</feature>
<feature type="transmembrane region" description="Helical" evidence="1">
    <location>
        <begin position="47"/>
        <end position="67"/>
    </location>
</feature>
<dbReference type="Proteomes" id="UP000198902">
    <property type="component" value="Unassembled WGS sequence"/>
</dbReference>
<dbReference type="SUPFAM" id="SSF103473">
    <property type="entry name" value="MFS general substrate transporter"/>
    <property type="match status" value="1"/>
</dbReference>
<dbReference type="Gene3D" id="1.20.1250.20">
    <property type="entry name" value="MFS general substrate transporter like domains"/>
    <property type="match status" value="2"/>
</dbReference>
<feature type="domain" description="Major facilitator superfamily (MFS) profile" evidence="2">
    <location>
        <begin position="45"/>
        <end position="465"/>
    </location>
</feature>
<reference evidence="4" key="1">
    <citation type="submission" date="2015-03" db="EMBL/GenBank/DDBJ databases">
        <authorList>
            <person name="Urmite Genomes"/>
        </authorList>
    </citation>
    <scope>NUCLEOTIDE SEQUENCE [LARGE SCALE GENOMIC DNA]</scope>
    <source>
        <strain evidence="4">Arc-Hr</strain>
    </source>
</reference>
<dbReference type="AlphaFoldDB" id="A0A0D6JQ99"/>